<sequence length="125" mass="13792">MSKLKQLMLAVGALLALSGCQTLNPENIHTSASQSTIHMAQVQLADIPELKVLDNGVIVFKRTLPGGGVRWQSSTVIKISNNVACESLREYVKHGMVVRTEWAGNSGYIRDYDEQYCESIETNHS</sequence>
<evidence type="ECO:0000313" key="3">
    <source>
        <dbReference type="Proteomes" id="UP000838748"/>
    </source>
</evidence>
<evidence type="ECO:0000256" key="1">
    <source>
        <dbReference type="SAM" id="SignalP"/>
    </source>
</evidence>
<feature type="signal peptide" evidence="1">
    <location>
        <begin position="1"/>
        <end position="24"/>
    </location>
</feature>
<reference evidence="2" key="1">
    <citation type="submission" date="2021-11" db="EMBL/GenBank/DDBJ databases">
        <authorList>
            <person name="Rodrigo-Torres L."/>
            <person name="Arahal R. D."/>
            <person name="Lucena T."/>
        </authorList>
    </citation>
    <scope>NUCLEOTIDE SEQUENCE</scope>
    <source>
        <strain evidence="2">CECT 7928</strain>
    </source>
</reference>
<keyword evidence="3" id="KW-1185">Reference proteome</keyword>
<dbReference type="Proteomes" id="UP000838748">
    <property type="component" value="Unassembled WGS sequence"/>
</dbReference>
<proteinExistence type="predicted"/>
<evidence type="ECO:0008006" key="4">
    <source>
        <dbReference type="Google" id="ProtNLM"/>
    </source>
</evidence>
<dbReference type="EMBL" id="CAKLDM010000002">
    <property type="protein sequence ID" value="CAH0541712.1"/>
    <property type="molecule type" value="Genomic_DNA"/>
</dbReference>
<organism evidence="2 3">
    <name type="scientific">Vibrio marisflavi CECT 7928</name>
    <dbReference type="NCBI Taxonomy" id="634439"/>
    <lineage>
        <taxon>Bacteria</taxon>
        <taxon>Pseudomonadati</taxon>
        <taxon>Pseudomonadota</taxon>
        <taxon>Gammaproteobacteria</taxon>
        <taxon>Vibrionales</taxon>
        <taxon>Vibrionaceae</taxon>
        <taxon>Vibrio</taxon>
    </lineage>
</organism>
<keyword evidence="1" id="KW-0732">Signal</keyword>
<evidence type="ECO:0000313" key="2">
    <source>
        <dbReference type="EMBL" id="CAH0541712.1"/>
    </source>
</evidence>
<gene>
    <name evidence="2" type="ORF">VMF7928_03776</name>
</gene>
<accession>A0ABN8E7H9</accession>
<comment type="caution">
    <text evidence="2">The sequence shown here is derived from an EMBL/GenBank/DDBJ whole genome shotgun (WGS) entry which is preliminary data.</text>
</comment>
<name>A0ABN8E7H9_9VIBR</name>
<dbReference type="PROSITE" id="PS51257">
    <property type="entry name" value="PROKAR_LIPOPROTEIN"/>
    <property type="match status" value="1"/>
</dbReference>
<protein>
    <recommendedName>
        <fullName evidence="4">Lipoprotein</fullName>
    </recommendedName>
</protein>
<dbReference type="RefSeq" id="WP_237363224.1">
    <property type="nucleotide sequence ID" value="NZ_CAKLDM010000002.1"/>
</dbReference>
<feature type="chain" id="PRO_5045313245" description="Lipoprotein" evidence="1">
    <location>
        <begin position="25"/>
        <end position="125"/>
    </location>
</feature>